<keyword evidence="3" id="KW-1185">Reference proteome</keyword>
<comment type="caution">
    <text evidence="2">The sequence shown here is derived from an EMBL/GenBank/DDBJ whole genome shotgun (WGS) entry which is preliminary data.</text>
</comment>
<feature type="transmembrane region" description="Helical" evidence="1">
    <location>
        <begin position="15"/>
        <end position="37"/>
    </location>
</feature>
<protein>
    <submittedName>
        <fullName evidence="2">Uncharacterized protein</fullName>
    </submittedName>
</protein>
<dbReference type="RefSeq" id="WP_269414020.1">
    <property type="nucleotide sequence ID" value="NZ_JAPWGL010000001.1"/>
</dbReference>
<organism evidence="2 3">
    <name type="scientific">Pedobacter rhodius</name>
    <dbReference type="NCBI Taxonomy" id="3004098"/>
    <lineage>
        <taxon>Bacteria</taxon>
        <taxon>Pseudomonadati</taxon>
        <taxon>Bacteroidota</taxon>
        <taxon>Sphingobacteriia</taxon>
        <taxon>Sphingobacteriales</taxon>
        <taxon>Sphingobacteriaceae</taxon>
        <taxon>Pedobacter</taxon>
    </lineage>
</organism>
<keyword evidence="1" id="KW-0472">Membrane</keyword>
<dbReference type="Proteomes" id="UP001144341">
    <property type="component" value="Unassembled WGS sequence"/>
</dbReference>
<accession>A0ABT4KTH2</accession>
<keyword evidence="1" id="KW-1133">Transmembrane helix</keyword>
<dbReference type="EMBL" id="JAPWGL010000001">
    <property type="protein sequence ID" value="MCZ4222210.1"/>
    <property type="molecule type" value="Genomic_DNA"/>
</dbReference>
<reference evidence="2" key="1">
    <citation type="submission" date="2022-12" db="EMBL/GenBank/DDBJ databases">
        <title>Genome sequence of SJ11.</title>
        <authorList>
            <person name="Woo H."/>
        </authorList>
    </citation>
    <scope>NUCLEOTIDE SEQUENCE</scope>
    <source>
        <strain evidence="2">SJ11</strain>
    </source>
</reference>
<name>A0ABT4KTH2_9SPHI</name>
<gene>
    <name evidence="2" type="ORF">O0931_02760</name>
</gene>
<proteinExistence type="predicted"/>
<evidence type="ECO:0000313" key="3">
    <source>
        <dbReference type="Proteomes" id="UP001144341"/>
    </source>
</evidence>
<evidence type="ECO:0000313" key="2">
    <source>
        <dbReference type="EMBL" id="MCZ4222210.1"/>
    </source>
</evidence>
<evidence type="ECO:0000256" key="1">
    <source>
        <dbReference type="SAM" id="Phobius"/>
    </source>
</evidence>
<keyword evidence="1" id="KW-0812">Transmembrane</keyword>
<sequence length="118" mass="13699">MYGQPIFMVGGPPTMALICESVFIYLAAGMTLSFFLIKRNNTEHFYELLTGQYLWLVGHQPGRWATNHGVDMQGRIYLPRRRNDSFFFLDKKKQNRALLRAFNRPIFMVGGPPTREIL</sequence>